<accession>A0A834NJ98</accession>
<dbReference type="EMBL" id="JACSDZ010000003">
    <property type="protein sequence ID" value="KAF7409924.1"/>
    <property type="molecule type" value="Genomic_DNA"/>
</dbReference>
<evidence type="ECO:0000313" key="1">
    <source>
        <dbReference type="EMBL" id="KAF7409924.1"/>
    </source>
</evidence>
<dbReference type="AlphaFoldDB" id="A0A834NJ98"/>
<dbReference type="Proteomes" id="UP000617340">
    <property type="component" value="Unassembled WGS sequence"/>
</dbReference>
<keyword evidence="2" id="KW-1185">Reference proteome</keyword>
<proteinExistence type="predicted"/>
<gene>
    <name evidence="1" type="ORF">HZH68_004305</name>
</gene>
<comment type="caution">
    <text evidence="1">The sequence shown here is derived from an EMBL/GenBank/DDBJ whole genome shotgun (WGS) entry which is preliminary data.</text>
</comment>
<protein>
    <submittedName>
        <fullName evidence="1">Uncharacterized protein</fullName>
    </submittedName>
</protein>
<evidence type="ECO:0000313" key="2">
    <source>
        <dbReference type="Proteomes" id="UP000617340"/>
    </source>
</evidence>
<sequence length="108" mass="11501">MRYYPRISVQRDGLPACLPEETAAVAGATAVTAGCGTGTGAAVAQEIRIERMGRRTCERGNLQGVFDGIGLADLSRNKSSVATRFEYPSVLLVYPLSRNVIEIAEGLV</sequence>
<organism evidence="1 2">
    <name type="scientific">Vespula germanica</name>
    <name type="common">German yellow jacket</name>
    <name type="synonym">Paravespula germanica</name>
    <dbReference type="NCBI Taxonomy" id="30212"/>
    <lineage>
        <taxon>Eukaryota</taxon>
        <taxon>Metazoa</taxon>
        <taxon>Ecdysozoa</taxon>
        <taxon>Arthropoda</taxon>
        <taxon>Hexapoda</taxon>
        <taxon>Insecta</taxon>
        <taxon>Pterygota</taxon>
        <taxon>Neoptera</taxon>
        <taxon>Endopterygota</taxon>
        <taxon>Hymenoptera</taxon>
        <taxon>Apocrita</taxon>
        <taxon>Aculeata</taxon>
        <taxon>Vespoidea</taxon>
        <taxon>Vespidae</taxon>
        <taxon>Vespinae</taxon>
        <taxon>Vespula</taxon>
    </lineage>
</organism>
<reference evidence="1" key="1">
    <citation type="journal article" date="2020" name="G3 (Bethesda)">
        <title>High-Quality Assemblies for Three Invasive Social Wasps from the &lt;i&gt;Vespula&lt;/i&gt; Genus.</title>
        <authorList>
            <person name="Harrop T.W.R."/>
            <person name="Guhlin J."/>
            <person name="McLaughlin G.M."/>
            <person name="Permina E."/>
            <person name="Stockwell P."/>
            <person name="Gilligan J."/>
            <person name="Le Lec M.F."/>
            <person name="Gruber M.A.M."/>
            <person name="Quinn O."/>
            <person name="Lovegrove M."/>
            <person name="Duncan E.J."/>
            <person name="Remnant E.J."/>
            <person name="Van Eeckhoven J."/>
            <person name="Graham B."/>
            <person name="Knapp R.A."/>
            <person name="Langford K.W."/>
            <person name="Kronenberg Z."/>
            <person name="Press M.O."/>
            <person name="Eacker S.M."/>
            <person name="Wilson-Rankin E.E."/>
            <person name="Purcell J."/>
            <person name="Lester P.J."/>
            <person name="Dearden P.K."/>
        </authorList>
    </citation>
    <scope>NUCLEOTIDE SEQUENCE</scope>
    <source>
        <strain evidence="1">Linc-1</strain>
    </source>
</reference>
<name>A0A834NJ98_VESGE</name>
<dbReference type="PROSITE" id="PS51257">
    <property type="entry name" value="PROKAR_LIPOPROTEIN"/>
    <property type="match status" value="1"/>
</dbReference>